<dbReference type="Pfam" id="PF02481">
    <property type="entry name" value="DNA_processg_A"/>
    <property type="match status" value="1"/>
</dbReference>
<dbReference type="InterPro" id="IPR003488">
    <property type="entry name" value="DprA"/>
</dbReference>
<dbReference type="PANTHER" id="PTHR43022">
    <property type="entry name" value="PROTEIN SMF"/>
    <property type="match status" value="1"/>
</dbReference>
<dbReference type="Pfam" id="PF17782">
    <property type="entry name" value="WHD_DprA"/>
    <property type="match status" value="1"/>
</dbReference>
<evidence type="ECO:0000259" key="2">
    <source>
        <dbReference type="Pfam" id="PF02481"/>
    </source>
</evidence>
<dbReference type="HOGENOM" id="CLU_029601_1_1_3"/>
<dbReference type="SUPFAM" id="SSF47781">
    <property type="entry name" value="RuvA domain 2-like"/>
    <property type="match status" value="1"/>
</dbReference>
<dbReference type="GO" id="GO:0009294">
    <property type="term" value="P:DNA-mediated transformation"/>
    <property type="evidence" value="ECO:0007669"/>
    <property type="project" value="InterPro"/>
</dbReference>
<dbReference type="PATRIC" id="fig|1183438.3.peg.1216"/>
<dbReference type="InterPro" id="IPR041614">
    <property type="entry name" value="DprA_WH"/>
</dbReference>
<evidence type="ECO:0000256" key="1">
    <source>
        <dbReference type="ARBA" id="ARBA00006525"/>
    </source>
</evidence>
<reference evidence="4 5" key="1">
    <citation type="journal article" date="2013" name="PLoS ONE">
        <title>Cultivation and Complete Genome Sequencing of Gloeobacter kilaueensis sp. nov., from a Lava Cave in Kilauea Caldera, Hawai'i.</title>
        <authorList>
            <person name="Saw J.H."/>
            <person name="Schatz M."/>
            <person name="Brown M.V."/>
            <person name="Kunkel D.D."/>
            <person name="Foster J.S."/>
            <person name="Shick H."/>
            <person name="Christensen S."/>
            <person name="Hou S."/>
            <person name="Wan X."/>
            <person name="Donachie S.P."/>
        </authorList>
    </citation>
    <scope>NUCLEOTIDE SEQUENCE [LARGE SCALE GENOMIC DNA]</scope>
    <source>
        <strain evidence="5">JS</strain>
    </source>
</reference>
<dbReference type="InterPro" id="IPR036388">
    <property type="entry name" value="WH-like_DNA-bd_sf"/>
</dbReference>
<dbReference type="OrthoDB" id="9785707at2"/>
<dbReference type="EMBL" id="CP003587">
    <property type="protein sequence ID" value="AGY57479.1"/>
    <property type="molecule type" value="Genomic_DNA"/>
</dbReference>
<dbReference type="PANTHER" id="PTHR43022:SF1">
    <property type="entry name" value="PROTEIN SMF"/>
    <property type="match status" value="1"/>
</dbReference>
<organism evidence="4 5">
    <name type="scientific">Gloeobacter kilaueensis (strain ATCC BAA-2537 / CCAP 1431/1 / ULC 316 / JS1)</name>
    <dbReference type="NCBI Taxonomy" id="1183438"/>
    <lineage>
        <taxon>Bacteria</taxon>
        <taxon>Bacillati</taxon>
        <taxon>Cyanobacteriota</taxon>
        <taxon>Cyanophyceae</taxon>
        <taxon>Gloeobacterales</taxon>
        <taxon>Gloeobacteraceae</taxon>
        <taxon>Gloeobacter</taxon>
    </lineage>
</organism>
<gene>
    <name evidence="4" type="primary">smf</name>
    <name evidence="4" type="ORF">GKIL_1233</name>
</gene>
<comment type="similarity">
    <text evidence="1">Belongs to the DprA/Smf family.</text>
</comment>
<dbReference type="InterPro" id="IPR010994">
    <property type="entry name" value="RuvA_2-like"/>
</dbReference>
<evidence type="ECO:0000259" key="3">
    <source>
        <dbReference type="Pfam" id="PF17782"/>
    </source>
</evidence>
<dbReference type="STRING" id="1183438.GKIL_1233"/>
<dbReference type="NCBIfam" id="TIGR00732">
    <property type="entry name" value="dprA"/>
    <property type="match status" value="1"/>
</dbReference>
<keyword evidence="5" id="KW-1185">Reference proteome</keyword>
<name>U5QIN9_GLOK1</name>
<accession>U5QIN9</accession>
<feature type="domain" description="Smf/DprA SLOG" evidence="2">
    <location>
        <begin position="79"/>
        <end position="285"/>
    </location>
</feature>
<dbReference type="eggNOG" id="COG0758">
    <property type="taxonomic scope" value="Bacteria"/>
</dbReference>
<evidence type="ECO:0000313" key="4">
    <source>
        <dbReference type="EMBL" id="AGY57479.1"/>
    </source>
</evidence>
<protein>
    <submittedName>
        <fullName evidence="4">DNA protecting protein DprA</fullName>
    </submittedName>
</protein>
<dbReference type="AlphaFoldDB" id="U5QIN9"/>
<sequence>MGTERAYWVAWQQMPGVGNATIRRLLDHCGTLQAAWEADAGALVEAGCQERKLEAIVAFRRRIEPAALLARLEKRWPTFWTPADSDYPPLLREIPDPPAVLFYRGHRPAPLPPAVAVVGTRRPSAYGLHWAEAIAGALARAGFLVVSGLAMGIDGAAHRAALAGGETMAVLGTGLERIYPYEHTELAERIARRGLLLCEQPPDAECPSGCFARRNRIIAGLSLATIVIEAPERSGALITANLACDYNRELFVLPGPLDSLQSQGALKLIAQGARVICSLEQLLVDLGSHLIRTTPPAPATPLLDEAERRIWECLETASLSFDELAERTGLAGGELASLLLGLELRGLLAQKAGSRYSRACWN</sequence>
<dbReference type="Gene3D" id="3.40.50.450">
    <property type="match status" value="1"/>
</dbReference>
<dbReference type="SUPFAM" id="SSF102405">
    <property type="entry name" value="MCP/YpsA-like"/>
    <property type="match status" value="1"/>
</dbReference>
<proteinExistence type="inferred from homology"/>
<dbReference type="InterPro" id="IPR057666">
    <property type="entry name" value="DrpA_SLOG"/>
</dbReference>
<dbReference type="Gene3D" id="1.10.10.10">
    <property type="entry name" value="Winged helix-like DNA-binding domain superfamily/Winged helix DNA-binding domain"/>
    <property type="match status" value="1"/>
</dbReference>
<feature type="domain" description="DprA winged helix" evidence="3">
    <location>
        <begin position="295"/>
        <end position="353"/>
    </location>
</feature>
<dbReference type="RefSeq" id="WP_023172567.1">
    <property type="nucleotide sequence ID" value="NC_022600.1"/>
</dbReference>
<dbReference type="Proteomes" id="UP000017396">
    <property type="component" value="Chromosome"/>
</dbReference>
<evidence type="ECO:0000313" key="5">
    <source>
        <dbReference type="Proteomes" id="UP000017396"/>
    </source>
</evidence>
<dbReference type="KEGG" id="glj:GKIL_1233"/>